<evidence type="ECO:0000313" key="1">
    <source>
        <dbReference type="EMBL" id="MBW6432412.1"/>
    </source>
</evidence>
<evidence type="ECO:0000313" key="2">
    <source>
        <dbReference type="Proteomes" id="UP001519863"/>
    </source>
</evidence>
<sequence length="47" mass="5511">MTRPAPRSERRRPRRQIRRISIDPDVLARVLAVIAEDVVRKSPPHQD</sequence>
<gene>
    <name evidence="1" type="ORF">KZ829_01465</name>
</gene>
<accession>A0ABS7AUI2</accession>
<protein>
    <recommendedName>
        <fullName evidence="3">Transposase</fullName>
    </recommendedName>
</protein>
<reference evidence="1 2" key="1">
    <citation type="journal article" date="2013" name="Antonie Van Leeuwenhoek">
        <title>Actinoplanes hulinensis sp. nov., a novel actinomycete isolated from soybean root (Glycine max (L.) Merr).</title>
        <authorList>
            <person name="Shen Y."/>
            <person name="Liu C."/>
            <person name="Wang X."/>
            <person name="Zhao J."/>
            <person name="Jia F."/>
            <person name="Zhang Y."/>
            <person name="Wang L."/>
            <person name="Yang D."/>
            <person name="Xiang W."/>
        </authorList>
    </citation>
    <scope>NUCLEOTIDE SEQUENCE [LARGE SCALE GENOMIC DNA]</scope>
    <source>
        <strain evidence="1 2">NEAU-M9</strain>
    </source>
</reference>
<proteinExistence type="predicted"/>
<keyword evidence="2" id="KW-1185">Reference proteome</keyword>
<comment type="caution">
    <text evidence="1">The sequence shown here is derived from an EMBL/GenBank/DDBJ whole genome shotgun (WGS) entry which is preliminary data.</text>
</comment>
<organism evidence="1 2">
    <name type="scientific">Actinoplanes hulinensis</name>
    <dbReference type="NCBI Taxonomy" id="1144547"/>
    <lineage>
        <taxon>Bacteria</taxon>
        <taxon>Bacillati</taxon>
        <taxon>Actinomycetota</taxon>
        <taxon>Actinomycetes</taxon>
        <taxon>Micromonosporales</taxon>
        <taxon>Micromonosporaceae</taxon>
        <taxon>Actinoplanes</taxon>
    </lineage>
</organism>
<name>A0ABS7AUI2_9ACTN</name>
<dbReference type="RefSeq" id="WP_220142063.1">
    <property type="nucleotide sequence ID" value="NZ_JAHXZI010000001.1"/>
</dbReference>
<dbReference type="EMBL" id="JAHXZI010000001">
    <property type="protein sequence ID" value="MBW6432412.1"/>
    <property type="molecule type" value="Genomic_DNA"/>
</dbReference>
<evidence type="ECO:0008006" key="3">
    <source>
        <dbReference type="Google" id="ProtNLM"/>
    </source>
</evidence>
<dbReference type="Proteomes" id="UP001519863">
    <property type="component" value="Unassembled WGS sequence"/>
</dbReference>